<dbReference type="SUPFAM" id="SSF51338">
    <property type="entry name" value="Composite domain of metallo-dependent hydrolases"/>
    <property type="match status" value="1"/>
</dbReference>
<dbReference type="Proteomes" id="UP000249123">
    <property type="component" value="Unassembled WGS sequence"/>
</dbReference>
<gene>
    <name evidence="2" type="ORF">HY3_16055</name>
</gene>
<reference evidence="2 3" key="1">
    <citation type="submission" date="2013-04" db="EMBL/GenBank/DDBJ databases">
        <title>Hyphomonas sp. T24B3 Genome Sequencing.</title>
        <authorList>
            <person name="Lai Q."/>
            <person name="Shao Z."/>
        </authorList>
    </citation>
    <scope>NUCLEOTIDE SEQUENCE [LARGE SCALE GENOMIC DNA]</scope>
    <source>
        <strain evidence="2 3">T24B3</strain>
    </source>
</reference>
<proteinExistence type="predicted"/>
<dbReference type="PANTHER" id="PTHR43135:SF3">
    <property type="entry name" value="ALPHA-D-RIBOSE 1-METHYLPHOSPHONATE 5-TRIPHOSPHATE DIPHOSPHATASE"/>
    <property type="match status" value="1"/>
</dbReference>
<dbReference type="InterPro" id="IPR051781">
    <property type="entry name" value="Metallo-dep_Hydrolase"/>
</dbReference>
<sequence>MKKLLVTTLLSAVALLPSCASAKEVRQEKTAVAGGQTRPIAITHANILTASSPLIEDGTVVFSNGRIVSVGKTVKVPGNAEIIDAEGRWVTPGIIDAHSHLGVYPTPLFPSNMDLNERTGNNTAGISAEDAVWPQDPGFEQARRGGVTTLTILPGSTNLIAGKGVTLKNVEAATVQEMKFPNAPYFLKMACGENPMKIYGGAGKKPFTRMGVMSEFRKAWAKAREYKAKHEADPSAPVDLQLETMAKVLDGEIIPVVHCYRADEMAHLIDISHEYGFKIGSFHHATEAYKITPLLKAEDIGIATWARRWGFKMEAYDASDATPAVLEDAGVRTVLHSDNSILIQHMNTEAAMALASARRAGYDFGYETAIKWITANPAELMGISDQTGTLEPGKMADIVLWSGDPFSVYSVADKVFIDGVTVVDETETDEESSDFLAGQYGEEVQ</sequence>
<dbReference type="InterPro" id="IPR006680">
    <property type="entry name" value="Amidohydro-rel"/>
</dbReference>
<keyword evidence="3" id="KW-1185">Reference proteome</keyword>
<dbReference type="AlphaFoldDB" id="A0A062U1A4"/>
<name>A0A062U1A4_9PROT</name>
<dbReference type="CDD" id="cd01309">
    <property type="entry name" value="Met_dep_hydrolase_C"/>
    <property type="match status" value="1"/>
</dbReference>
<dbReference type="PANTHER" id="PTHR43135">
    <property type="entry name" value="ALPHA-D-RIBOSE 1-METHYLPHOSPHONATE 5-TRIPHOSPHATE DIPHOSPHATASE"/>
    <property type="match status" value="1"/>
</dbReference>
<comment type="caution">
    <text evidence="2">The sequence shown here is derived from an EMBL/GenBank/DDBJ whole genome shotgun (WGS) entry which is preliminary data.</text>
</comment>
<dbReference type="InterPro" id="IPR011059">
    <property type="entry name" value="Metal-dep_hydrolase_composite"/>
</dbReference>
<feature type="domain" description="Amidohydrolase-related" evidence="1">
    <location>
        <begin position="89"/>
        <end position="421"/>
    </location>
</feature>
<dbReference type="Gene3D" id="3.20.20.140">
    <property type="entry name" value="Metal-dependent hydrolases"/>
    <property type="match status" value="1"/>
</dbReference>
<organism evidence="2 3">
    <name type="scientific">Hyphomonas pacifica</name>
    <dbReference type="NCBI Taxonomy" id="1280941"/>
    <lineage>
        <taxon>Bacteria</taxon>
        <taxon>Pseudomonadati</taxon>
        <taxon>Pseudomonadota</taxon>
        <taxon>Alphaproteobacteria</taxon>
        <taxon>Hyphomonadales</taxon>
        <taxon>Hyphomonadaceae</taxon>
        <taxon>Hyphomonas</taxon>
    </lineage>
</organism>
<dbReference type="OrthoDB" id="9796020at2"/>
<accession>A0A062U1A4</accession>
<dbReference type="GO" id="GO:0016810">
    <property type="term" value="F:hydrolase activity, acting on carbon-nitrogen (but not peptide) bonds"/>
    <property type="evidence" value="ECO:0007669"/>
    <property type="project" value="InterPro"/>
</dbReference>
<evidence type="ECO:0000259" key="1">
    <source>
        <dbReference type="Pfam" id="PF01979"/>
    </source>
</evidence>
<dbReference type="Pfam" id="PF01979">
    <property type="entry name" value="Amidohydro_1"/>
    <property type="match status" value="1"/>
</dbReference>
<evidence type="ECO:0000313" key="3">
    <source>
        <dbReference type="Proteomes" id="UP000249123"/>
    </source>
</evidence>
<protein>
    <recommendedName>
        <fullName evidence="1">Amidohydrolase-related domain-containing protein</fullName>
    </recommendedName>
</protein>
<dbReference type="RefSeq" id="WP_034827956.1">
    <property type="nucleotide sequence ID" value="NZ_AWFA01000038.1"/>
</dbReference>
<dbReference type="STRING" id="1280941.HY2_15415"/>
<dbReference type="InterPro" id="IPR032466">
    <property type="entry name" value="Metal_Hydrolase"/>
</dbReference>
<dbReference type="EMBL" id="AWFB01000041">
    <property type="protein sequence ID" value="RAN31930.1"/>
    <property type="molecule type" value="Genomic_DNA"/>
</dbReference>
<evidence type="ECO:0000313" key="2">
    <source>
        <dbReference type="EMBL" id="RAN31930.1"/>
    </source>
</evidence>
<dbReference type="eggNOG" id="COG1228">
    <property type="taxonomic scope" value="Bacteria"/>
</dbReference>
<dbReference type="SUPFAM" id="SSF51556">
    <property type="entry name" value="Metallo-dependent hydrolases"/>
    <property type="match status" value="1"/>
</dbReference>